<evidence type="ECO:0000313" key="6">
    <source>
        <dbReference type="Proteomes" id="UP000500767"/>
    </source>
</evidence>
<evidence type="ECO:0000256" key="3">
    <source>
        <dbReference type="ARBA" id="ARBA00023143"/>
    </source>
</evidence>
<accession>A0A6M8GY38</accession>
<feature type="domain" description="Flagellin C-terminal" evidence="4">
    <location>
        <begin position="284"/>
        <end position="357"/>
    </location>
</feature>
<dbReference type="InterPro" id="IPR046358">
    <property type="entry name" value="Flagellin_C"/>
</dbReference>
<dbReference type="Gene3D" id="1.20.1330.10">
    <property type="entry name" value="f41 fragment of flagellin, N-terminal domain"/>
    <property type="match status" value="1"/>
</dbReference>
<evidence type="ECO:0000256" key="2">
    <source>
        <dbReference type="ARBA" id="ARBA00005709"/>
    </source>
</evidence>
<dbReference type="NCBIfam" id="NF006489">
    <property type="entry name" value="PRK08913.1"/>
    <property type="match status" value="1"/>
</dbReference>
<evidence type="ECO:0000259" key="4">
    <source>
        <dbReference type="Pfam" id="PF00700"/>
    </source>
</evidence>
<name>A0A6M8GY38_9PROT</name>
<proteinExistence type="inferred from homology"/>
<keyword evidence="6" id="KW-1185">Reference proteome</keyword>
<reference evidence="5 6" key="1">
    <citation type="journal article" date="2014" name="World J. Microbiol. Biotechnol.">
        <title>Biodiversity and physiological characteristics of Antarctic and Arctic lichens-associated bacteria.</title>
        <authorList>
            <person name="Lee Y.M."/>
            <person name="Kim E.H."/>
            <person name="Lee H.K."/>
            <person name="Hong S.G."/>
        </authorList>
    </citation>
    <scope>NUCLEOTIDE SEQUENCE [LARGE SCALE GENOMIC DNA]</scope>
    <source>
        <strain evidence="5 6">PAMC 26569</strain>
    </source>
</reference>
<dbReference type="GO" id="GO:0005198">
    <property type="term" value="F:structural molecule activity"/>
    <property type="evidence" value="ECO:0007669"/>
    <property type="project" value="InterPro"/>
</dbReference>
<dbReference type="InterPro" id="IPR001492">
    <property type="entry name" value="Flagellin"/>
</dbReference>
<dbReference type="PANTHER" id="PTHR42792">
    <property type="entry name" value="FLAGELLIN"/>
    <property type="match status" value="1"/>
</dbReference>
<dbReference type="RefSeq" id="WP_171837168.1">
    <property type="nucleotide sequence ID" value="NZ_CP053708.1"/>
</dbReference>
<dbReference type="KEGG" id="lck:HN018_00485"/>
<protein>
    <submittedName>
        <fullName evidence="5">Flagellin</fullName>
    </submittedName>
</protein>
<keyword evidence="3" id="KW-0975">Bacterial flagellum</keyword>
<keyword evidence="5" id="KW-0282">Flagellum</keyword>
<gene>
    <name evidence="5" type="ORF">HN018_00485</name>
</gene>
<sequence length="357" mass="35894">MTIQNAATAPMSMLLLTEAVDRLTAQNASLQGQLTSGVVSDSYAGLGDQRIVALSLQPQITKVVAWQGNITSAQNTLSVTQTVMSRIATITSNLQTSLIGLQGNTTAINVSLAASQARQSLTELASLLNTQNGSQYVFGGNASDTAPVPDPSSVTSSSFFQTIAASVAGVATNGAAATETASVAAASDNSPGQSVFSSALSVDTTTAAATGHSVTVGDQQHVTVGFVATQGGAASATSTGSSIRDLMRGLAVVGSLDQANASSSGFSTLVADTASQMQAVSSSLNLTVASLGQTQAQMASQGNSLGQLGDALTKQLGLVKDSDPAALSVQLTMTQNQLQASYSLIADMKGMSLAAYL</sequence>
<keyword evidence="5" id="KW-0966">Cell projection</keyword>
<dbReference type="AlphaFoldDB" id="A0A6M8GY38"/>
<comment type="subcellular location">
    <subcellularLocation>
        <location evidence="1">Bacterial flagellum</location>
    </subcellularLocation>
</comment>
<comment type="similarity">
    <text evidence="2">Belongs to the bacterial flagellin family.</text>
</comment>
<dbReference type="Pfam" id="PF00700">
    <property type="entry name" value="Flagellin_C"/>
    <property type="match status" value="1"/>
</dbReference>
<keyword evidence="5" id="KW-0969">Cilium</keyword>
<dbReference type="PANTHER" id="PTHR42792:SF1">
    <property type="entry name" value="FLAGELLAR HOOK-ASSOCIATED PROTEIN 3"/>
    <property type="match status" value="1"/>
</dbReference>
<organism evidence="5 6">
    <name type="scientific">Lichenicola cladoniae</name>
    <dbReference type="NCBI Taxonomy" id="1484109"/>
    <lineage>
        <taxon>Bacteria</taxon>
        <taxon>Pseudomonadati</taxon>
        <taxon>Pseudomonadota</taxon>
        <taxon>Alphaproteobacteria</taxon>
        <taxon>Acetobacterales</taxon>
        <taxon>Acetobacteraceae</taxon>
        <taxon>Lichenicola</taxon>
    </lineage>
</organism>
<dbReference type="Proteomes" id="UP000500767">
    <property type="component" value="Chromosome"/>
</dbReference>
<dbReference type="GO" id="GO:0009288">
    <property type="term" value="C:bacterial-type flagellum"/>
    <property type="evidence" value="ECO:0007669"/>
    <property type="project" value="UniProtKB-SubCell"/>
</dbReference>
<dbReference type="EMBL" id="CP053708">
    <property type="protein sequence ID" value="QKE88734.1"/>
    <property type="molecule type" value="Genomic_DNA"/>
</dbReference>
<evidence type="ECO:0000256" key="1">
    <source>
        <dbReference type="ARBA" id="ARBA00004365"/>
    </source>
</evidence>
<evidence type="ECO:0000313" key="5">
    <source>
        <dbReference type="EMBL" id="QKE88734.1"/>
    </source>
</evidence>
<dbReference type="SUPFAM" id="SSF64518">
    <property type="entry name" value="Phase 1 flagellin"/>
    <property type="match status" value="1"/>
</dbReference>